<proteinExistence type="inferred from homology"/>
<evidence type="ECO:0000313" key="9">
    <source>
        <dbReference type="EMBL" id="OZY86376.1"/>
    </source>
</evidence>
<dbReference type="Proteomes" id="UP000216101">
    <property type="component" value="Unassembled WGS sequence"/>
</dbReference>
<dbReference type="Pfam" id="PF12729">
    <property type="entry name" value="4HB_MCP_1"/>
    <property type="match status" value="1"/>
</dbReference>
<organism evidence="9 10">
    <name type="scientific">Cellvibrio mixtus</name>
    <dbReference type="NCBI Taxonomy" id="39650"/>
    <lineage>
        <taxon>Bacteria</taxon>
        <taxon>Pseudomonadati</taxon>
        <taxon>Pseudomonadota</taxon>
        <taxon>Gammaproteobacteria</taxon>
        <taxon>Cellvibrionales</taxon>
        <taxon>Cellvibrionaceae</taxon>
        <taxon>Cellvibrio</taxon>
    </lineage>
</organism>
<evidence type="ECO:0000256" key="3">
    <source>
        <dbReference type="ARBA" id="ARBA00023224"/>
    </source>
</evidence>
<reference evidence="10" key="1">
    <citation type="submission" date="2017-05" db="EMBL/GenBank/DDBJ databases">
        <authorList>
            <person name="Barney B.M."/>
        </authorList>
    </citation>
    <scope>NUCLEOTIDE SEQUENCE [LARGE SCALE GENOMIC DNA]</scope>
    <source>
        <strain evidence="10">PSBB022</strain>
    </source>
</reference>
<keyword evidence="7" id="KW-1133">Transmembrane helix</keyword>
<feature type="region of interest" description="Disordered" evidence="6">
    <location>
        <begin position="502"/>
        <end position="546"/>
    </location>
</feature>
<keyword evidence="7" id="KW-0472">Membrane</keyword>
<feature type="domain" description="Methyl-accepting transducer" evidence="8">
    <location>
        <begin position="266"/>
        <end position="481"/>
    </location>
</feature>
<keyword evidence="3 5" id="KW-0807">Transducer</keyword>
<accession>A0A266Q9S6</accession>
<dbReference type="PANTHER" id="PTHR43531:SF11">
    <property type="entry name" value="METHYL-ACCEPTING CHEMOTAXIS PROTEIN 3"/>
    <property type="match status" value="1"/>
</dbReference>
<evidence type="ECO:0000313" key="10">
    <source>
        <dbReference type="Proteomes" id="UP000216101"/>
    </source>
</evidence>
<dbReference type="InterPro" id="IPR024478">
    <property type="entry name" value="HlyB_4HB_MCP"/>
</dbReference>
<dbReference type="GO" id="GO:0004888">
    <property type="term" value="F:transmembrane signaling receptor activity"/>
    <property type="evidence" value="ECO:0007669"/>
    <property type="project" value="InterPro"/>
</dbReference>
<keyword evidence="7" id="KW-0812">Transmembrane</keyword>
<feature type="transmembrane region" description="Helical" evidence="7">
    <location>
        <begin position="182"/>
        <end position="204"/>
    </location>
</feature>
<comment type="caution">
    <text evidence="9">The sequence shown here is derived from an EMBL/GenBank/DDBJ whole genome shotgun (WGS) entry which is preliminary data.</text>
</comment>
<dbReference type="EMBL" id="NHNI01000001">
    <property type="protein sequence ID" value="OZY86376.1"/>
    <property type="molecule type" value="Genomic_DNA"/>
</dbReference>
<dbReference type="AlphaFoldDB" id="A0A266Q9S6"/>
<protein>
    <submittedName>
        <fullName evidence="9">Methyl-accepting chemotaxis protein</fullName>
    </submittedName>
</protein>
<dbReference type="GO" id="GO:0007165">
    <property type="term" value="P:signal transduction"/>
    <property type="evidence" value="ECO:0007669"/>
    <property type="project" value="UniProtKB-KW"/>
</dbReference>
<dbReference type="Pfam" id="PF00015">
    <property type="entry name" value="MCPsignal"/>
    <property type="match status" value="1"/>
</dbReference>
<comment type="subcellular location">
    <subcellularLocation>
        <location evidence="1">Membrane</location>
    </subcellularLocation>
</comment>
<evidence type="ECO:0000256" key="5">
    <source>
        <dbReference type="PROSITE-ProRule" id="PRU00284"/>
    </source>
</evidence>
<keyword evidence="10" id="KW-1185">Reference proteome</keyword>
<evidence type="ECO:0000256" key="2">
    <source>
        <dbReference type="ARBA" id="ARBA00022500"/>
    </source>
</evidence>
<sequence>MTVAQKMSLLVASALIGIILLAGTAQVQINKVFEQTNYSNVNVIPSLAVLSKIQDNLYRTRLRLDRHVINTDSSQFERLEKNMNEAIDATKQGFSEYKNLITDDKDGDLLKVGAAGFDKYLSHIPEIISASEKNNLDLAKELLEKATPDAMAVSAAIETQINYNMEIAENAKNSALVSKSQATLFSIMISLATLVVIGLIGFFITRNLLRQLGGEPEYAAAVITKIASGDLTQTVMTKPGDSTSMLAVIREMSSTLSQVLSEVRGSADALASASEEVSSTAQSLAKGASVQAASVEETSASMEEMSASIIQNTENASVTDGMAQKAASDAATGGAAVSSTVDAMRKIAERISVIDDIAYQTNLLALNAAIEAGRAGEHGRGFAVVASEVRKLAERSQVASQEIGSLAGETVSKADNAGKLLQEMVPSIRKTADLVQEIAAASTEQSAGVNQINAAIGQVSQTMQQNAAAAEELSSTSEELSAQALRLQEAVSYFTLSNNDGSASRSFRGNNASQHSASNQTASRPRKAASKALTDDELDRDFVRYN</sequence>
<dbReference type="FunFam" id="1.10.287.950:FF:000001">
    <property type="entry name" value="Methyl-accepting chemotaxis sensory transducer"/>
    <property type="match status" value="1"/>
</dbReference>
<evidence type="ECO:0000256" key="1">
    <source>
        <dbReference type="ARBA" id="ARBA00004370"/>
    </source>
</evidence>
<dbReference type="Gene3D" id="1.10.287.950">
    <property type="entry name" value="Methyl-accepting chemotaxis protein"/>
    <property type="match status" value="1"/>
</dbReference>
<feature type="compositionally biased region" description="Polar residues" evidence="6">
    <location>
        <begin position="502"/>
        <end position="523"/>
    </location>
</feature>
<dbReference type="PROSITE" id="PS50111">
    <property type="entry name" value="CHEMOTAXIS_TRANSDUC_2"/>
    <property type="match status" value="1"/>
</dbReference>
<evidence type="ECO:0000256" key="6">
    <source>
        <dbReference type="SAM" id="MobiDB-lite"/>
    </source>
</evidence>
<comment type="similarity">
    <text evidence="4">Belongs to the methyl-accepting chemotaxis (MCP) protein family.</text>
</comment>
<dbReference type="SMART" id="SM00283">
    <property type="entry name" value="MA"/>
    <property type="match status" value="1"/>
</dbReference>
<dbReference type="GO" id="GO:0006935">
    <property type="term" value="P:chemotaxis"/>
    <property type="evidence" value="ECO:0007669"/>
    <property type="project" value="UniProtKB-KW"/>
</dbReference>
<keyword evidence="2" id="KW-0145">Chemotaxis</keyword>
<evidence type="ECO:0000259" key="8">
    <source>
        <dbReference type="PROSITE" id="PS50111"/>
    </source>
</evidence>
<dbReference type="InterPro" id="IPR004089">
    <property type="entry name" value="MCPsignal_dom"/>
</dbReference>
<dbReference type="InterPro" id="IPR004090">
    <property type="entry name" value="Chemotax_Me-accpt_rcpt"/>
</dbReference>
<evidence type="ECO:0000256" key="4">
    <source>
        <dbReference type="ARBA" id="ARBA00029447"/>
    </source>
</evidence>
<dbReference type="PRINTS" id="PR00260">
    <property type="entry name" value="CHEMTRNSDUCR"/>
</dbReference>
<dbReference type="InterPro" id="IPR051310">
    <property type="entry name" value="MCP_chemotaxis"/>
</dbReference>
<dbReference type="SUPFAM" id="SSF58104">
    <property type="entry name" value="Methyl-accepting chemotaxis protein (MCP) signaling domain"/>
    <property type="match status" value="1"/>
</dbReference>
<dbReference type="PANTHER" id="PTHR43531">
    <property type="entry name" value="PROTEIN ICFG"/>
    <property type="match status" value="1"/>
</dbReference>
<dbReference type="RefSeq" id="WP_094984049.1">
    <property type="nucleotide sequence ID" value="NZ_NHNI01000001.1"/>
</dbReference>
<evidence type="ECO:0000256" key="7">
    <source>
        <dbReference type="SAM" id="Phobius"/>
    </source>
</evidence>
<gene>
    <name evidence="9" type="ORF">CBP51_04945</name>
</gene>
<dbReference type="GO" id="GO:0005886">
    <property type="term" value="C:plasma membrane"/>
    <property type="evidence" value="ECO:0007669"/>
    <property type="project" value="TreeGrafter"/>
</dbReference>
<name>A0A266Q9S6_9GAMM</name>